<name>A0A8J7PKD3_9PROT</name>
<dbReference type="GO" id="GO:0046872">
    <property type="term" value="F:metal ion binding"/>
    <property type="evidence" value="ECO:0007669"/>
    <property type="project" value="UniProtKB-KW"/>
</dbReference>
<dbReference type="EMBL" id="JAFKGL010000023">
    <property type="protein sequence ID" value="MBN9413417.1"/>
    <property type="molecule type" value="Genomic_DNA"/>
</dbReference>
<proteinExistence type="inferred from homology"/>
<dbReference type="AlphaFoldDB" id="A0A8J7PKD3"/>
<evidence type="ECO:0000256" key="8">
    <source>
        <dbReference type="RuleBase" id="RU003953"/>
    </source>
</evidence>
<dbReference type="InterPro" id="IPR050264">
    <property type="entry name" value="Bact_CCA-adding_enz_type3_sf"/>
</dbReference>
<accession>A0A8J7PKD3</accession>
<evidence type="ECO:0000256" key="6">
    <source>
        <dbReference type="ARBA" id="ARBA00022741"/>
    </source>
</evidence>
<organism evidence="11 12">
    <name type="scientific">Candidatus Paracaedimonas acanthamoebae</name>
    <dbReference type="NCBI Taxonomy" id="244581"/>
    <lineage>
        <taxon>Bacteria</taxon>
        <taxon>Pseudomonadati</taxon>
        <taxon>Pseudomonadota</taxon>
        <taxon>Alphaproteobacteria</taxon>
        <taxon>Holosporales</taxon>
        <taxon>Caedimonadaceae</taxon>
        <taxon>Candidatus Paracaedimonas</taxon>
    </lineage>
</organism>
<gene>
    <name evidence="11" type="ORF">J0H12_05795</name>
</gene>
<dbReference type="PANTHER" id="PTHR46173:SF1">
    <property type="entry name" value="CCA TRNA NUCLEOTIDYLTRANSFERASE 1, MITOCHONDRIAL"/>
    <property type="match status" value="1"/>
</dbReference>
<sequence length="407" mass="47326">MKPAGTIPLPGWLQSQTTQALLGCIPNANETVRFVGGCIRDTLLGLPVKDIDIATLYSPEEMIKFITAKGFKVIALGIEHGSILAIINEQVFEITTLRKDVETFGRYAKIAFTDDWLEDAKRRDFTINALYLAPQGKLYDPWEGQKDLEHGIIKFIGNAERRVQEDYLRILRFFRFLAHFGNEIIDFSSYEACKKFSSSLKLLSTERVHKEFFKLCSAPSPVFALQKMYEAKIFDLLFPTEKIFNKEVMNRLIELEKKYTHLTNLNPLRRFYLLHISSSTEQDFFKFSKVEKNYLKTLKTLFEQNFSTDAILLYRYPKDLILDYRLIEAALTGDNSKIETLITFLETWKRPFFPLKGDDILQFGILAGPQVGIYLSEIEDWWIKKDFLPSHAECLQELYHRLKISYQ</sequence>
<dbReference type="GO" id="GO:0008033">
    <property type="term" value="P:tRNA processing"/>
    <property type="evidence" value="ECO:0007669"/>
    <property type="project" value="UniProtKB-KW"/>
</dbReference>
<dbReference type="PROSITE" id="PS51257">
    <property type="entry name" value="PROKAR_LIPOPROTEIN"/>
    <property type="match status" value="1"/>
</dbReference>
<dbReference type="SUPFAM" id="SSF81891">
    <property type="entry name" value="Poly A polymerase C-terminal region-like"/>
    <property type="match status" value="1"/>
</dbReference>
<dbReference type="SUPFAM" id="SSF81301">
    <property type="entry name" value="Nucleotidyltransferase"/>
    <property type="match status" value="1"/>
</dbReference>
<keyword evidence="3" id="KW-0819">tRNA processing</keyword>
<comment type="caution">
    <text evidence="11">The sequence shown here is derived from an EMBL/GenBank/DDBJ whole genome shotgun (WGS) entry which is preliminary data.</text>
</comment>
<keyword evidence="2 8" id="KW-0808">Transferase</keyword>
<evidence type="ECO:0000313" key="12">
    <source>
        <dbReference type="Proteomes" id="UP000664414"/>
    </source>
</evidence>
<dbReference type="GO" id="GO:0000049">
    <property type="term" value="F:tRNA binding"/>
    <property type="evidence" value="ECO:0007669"/>
    <property type="project" value="TreeGrafter"/>
</dbReference>
<dbReference type="InterPro" id="IPR043519">
    <property type="entry name" value="NT_sf"/>
</dbReference>
<evidence type="ECO:0000259" key="10">
    <source>
        <dbReference type="Pfam" id="PF12627"/>
    </source>
</evidence>
<dbReference type="InterPro" id="IPR002646">
    <property type="entry name" value="PolA_pol_head_dom"/>
</dbReference>
<dbReference type="GO" id="GO:0016779">
    <property type="term" value="F:nucleotidyltransferase activity"/>
    <property type="evidence" value="ECO:0007669"/>
    <property type="project" value="UniProtKB-KW"/>
</dbReference>
<keyword evidence="6" id="KW-0547">Nucleotide-binding</keyword>
<evidence type="ECO:0000256" key="2">
    <source>
        <dbReference type="ARBA" id="ARBA00022679"/>
    </source>
</evidence>
<protein>
    <submittedName>
        <fullName evidence="11">CCA tRNA nucleotidyltransferase</fullName>
    </submittedName>
</protein>
<reference evidence="11" key="1">
    <citation type="submission" date="2021-02" db="EMBL/GenBank/DDBJ databases">
        <title>Thiocyanate and organic carbon inputs drive convergent selection for specific autotrophic Afipia and Thiobacillus strains within complex microbiomes.</title>
        <authorList>
            <person name="Huddy R.J."/>
            <person name="Sachdeva R."/>
            <person name="Kadzinga F."/>
            <person name="Kantor R.S."/>
            <person name="Harrison S.T.L."/>
            <person name="Banfield J.F."/>
        </authorList>
    </citation>
    <scope>NUCLEOTIDE SEQUENCE</scope>
    <source>
        <strain evidence="11">SCN18_10_11_15_R4_P_38_20</strain>
    </source>
</reference>
<evidence type="ECO:0000256" key="5">
    <source>
        <dbReference type="ARBA" id="ARBA00022723"/>
    </source>
</evidence>
<dbReference type="Gene3D" id="1.10.3090.10">
    <property type="entry name" value="cca-adding enzyme, domain 2"/>
    <property type="match status" value="1"/>
</dbReference>
<dbReference type="Pfam" id="PF01743">
    <property type="entry name" value="PolyA_pol"/>
    <property type="match status" value="1"/>
</dbReference>
<evidence type="ECO:0000313" key="11">
    <source>
        <dbReference type="EMBL" id="MBN9413417.1"/>
    </source>
</evidence>
<keyword evidence="7" id="KW-0460">Magnesium</keyword>
<comment type="similarity">
    <text evidence="8">Belongs to the tRNA nucleotidyltransferase/poly(A) polymerase family.</text>
</comment>
<dbReference type="Proteomes" id="UP000664414">
    <property type="component" value="Unassembled WGS sequence"/>
</dbReference>
<dbReference type="Gene3D" id="3.30.460.10">
    <property type="entry name" value="Beta Polymerase, domain 2"/>
    <property type="match status" value="1"/>
</dbReference>
<keyword evidence="4" id="KW-0548">Nucleotidyltransferase</keyword>
<dbReference type="CDD" id="cd05398">
    <property type="entry name" value="NT_ClassII-CCAase"/>
    <property type="match status" value="1"/>
</dbReference>
<evidence type="ECO:0000256" key="1">
    <source>
        <dbReference type="ARBA" id="ARBA00001946"/>
    </source>
</evidence>
<evidence type="ECO:0000256" key="7">
    <source>
        <dbReference type="ARBA" id="ARBA00022842"/>
    </source>
</evidence>
<keyword evidence="8" id="KW-0694">RNA-binding</keyword>
<evidence type="ECO:0000259" key="9">
    <source>
        <dbReference type="Pfam" id="PF01743"/>
    </source>
</evidence>
<dbReference type="InterPro" id="IPR032828">
    <property type="entry name" value="PolyA_RNA-bd"/>
</dbReference>
<evidence type="ECO:0000256" key="4">
    <source>
        <dbReference type="ARBA" id="ARBA00022695"/>
    </source>
</evidence>
<keyword evidence="5" id="KW-0479">Metal-binding</keyword>
<comment type="cofactor">
    <cofactor evidence="1">
        <name>Mg(2+)</name>
        <dbReference type="ChEBI" id="CHEBI:18420"/>
    </cofactor>
</comment>
<dbReference type="Pfam" id="PF12627">
    <property type="entry name" value="PolyA_pol_RNAbd"/>
    <property type="match status" value="1"/>
</dbReference>
<evidence type="ECO:0000256" key="3">
    <source>
        <dbReference type="ARBA" id="ARBA00022694"/>
    </source>
</evidence>
<dbReference type="PANTHER" id="PTHR46173">
    <property type="entry name" value="CCA TRNA NUCLEOTIDYLTRANSFERASE 1, MITOCHONDRIAL"/>
    <property type="match status" value="1"/>
</dbReference>
<feature type="domain" description="Poly A polymerase head" evidence="9">
    <location>
        <begin position="33"/>
        <end position="153"/>
    </location>
</feature>
<feature type="domain" description="tRNA nucleotidyltransferase/poly(A) polymerase RNA and SrmB- binding" evidence="10">
    <location>
        <begin position="185"/>
        <end position="239"/>
    </location>
</feature>
<dbReference type="GO" id="GO:0000166">
    <property type="term" value="F:nucleotide binding"/>
    <property type="evidence" value="ECO:0007669"/>
    <property type="project" value="UniProtKB-KW"/>
</dbReference>